<comment type="caution">
    <text evidence="1">The sequence shown here is derived from an EMBL/GenBank/DDBJ whole genome shotgun (WGS) entry which is preliminary data.</text>
</comment>
<accession>X0S149</accession>
<organism evidence="1">
    <name type="scientific">marine sediment metagenome</name>
    <dbReference type="NCBI Taxonomy" id="412755"/>
    <lineage>
        <taxon>unclassified sequences</taxon>
        <taxon>metagenomes</taxon>
        <taxon>ecological metagenomes</taxon>
    </lineage>
</organism>
<sequence length="100" mass="11704">MNVEDSFKEVIKAAVRPMIDEAVNKAIQELQKTEFKSDVGGIKVAEEETLLSTQMIYRHTSKQWRKDNPDRVPLPFHKAPGTKRLYFSRKELRAWMLNNE</sequence>
<dbReference type="AlphaFoldDB" id="X0S149"/>
<gene>
    <name evidence="1" type="ORF">S01H1_08217</name>
</gene>
<protein>
    <submittedName>
        <fullName evidence="1">Uncharacterized protein</fullName>
    </submittedName>
</protein>
<reference evidence="1" key="1">
    <citation type="journal article" date="2014" name="Front. Microbiol.">
        <title>High frequency of phylogenetically diverse reductive dehalogenase-homologous genes in deep subseafloor sedimentary metagenomes.</title>
        <authorList>
            <person name="Kawai M."/>
            <person name="Futagami T."/>
            <person name="Toyoda A."/>
            <person name="Takaki Y."/>
            <person name="Nishi S."/>
            <person name="Hori S."/>
            <person name="Arai W."/>
            <person name="Tsubouchi T."/>
            <person name="Morono Y."/>
            <person name="Uchiyama I."/>
            <person name="Ito T."/>
            <person name="Fujiyama A."/>
            <person name="Inagaki F."/>
            <person name="Takami H."/>
        </authorList>
    </citation>
    <scope>NUCLEOTIDE SEQUENCE</scope>
    <source>
        <strain evidence="1">Expedition CK06-06</strain>
    </source>
</reference>
<name>X0S149_9ZZZZ</name>
<dbReference type="EMBL" id="BARS01004219">
    <property type="protein sequence ID" value="GAF74793.1"/>
    <property type="molecule type" value="Genomic_DNA"/>
</dbReference>
<proteinExistence type="predicted"/>
<evidence type="ECO:0000313" key="1">
    <source>
        <dbReference type="EMBL" id="GAF74793.1"/>
    </source>
</evidence>